<accession>A0AAN6Z1S1</accession>
<name>A0AAN6Z1S1_9PEZI</name>
<dbReference type="RefSeq" id="XP_062645952.1">
    <property type="nucleotide sequence ID" value="XM_062795658.1"/>
</dbReference>
<dbReference type="EMBL" id="MU853231">
    <property type="protein sequence ID" value="KAK4122181.1"/>
    <property type="molecule type" value="Genomic_DNA"/>
</dbReference>
<reference evidence="1" key="2">
    <citation type="submission" date="2023-05" db="EMBL/GenBank/DDBJ databases">
        <authorList>
            <consortium name="Lawrence Berkeley National Laboratory"/>
            <person name="Steindorff A."/>
            <person name="Hensen N."/>
            <person name="Bonometti L."/>
            <person name="Westerberg I."/>
            <person name="Brannstrom I.O."/>
            <person name="Guillou S."/>
            <person name="Cros-Aarteil S."/>
            <person name="Calhoun S."/>
            <person name="Haridas S."/>
            <person name="Kuo A."/>
            <person name="Mondo S."/>
            <person name="Pangilinan J."/>
            <person name="Riley R."/>
            <person name="Labutti K."/>
            <person name="Andreopoulos B."/>
            <person name="Lipzen A."/>
            <person name="Chen C."/>
            <person name="Yanf M."/>
            <person name="Daum C."/>
            <person name="Ng V."/>
            <person name="Clum A."/>
            <person name="Ohm R."/>
            <person name="Martin F."/>
            <person name="Silar P."/>
            <person name="Natvig D."/>
            <person name="Lalanne C."/>
            <person name="Gautier V."/>
            <person name="Ament-Velasquez S.L."/>
            <person name="Kruys A."/>
            <person name="Hutchinson M.I."/>
            <person name="Powell A.J."/>
            <person name="Barry K."/>
            <person name="Miller A.N."/>
            <person name="Grigoriev I.V."/>
            <person name="Debuchy R."/>
            <person name="Gladieux P."/>
            <person name="Thoren M.H."/>
            <person name="Johannesson H."/>
        </authorList>
    </citation>
    <scope>NUCLEOTIDE SEQUENCE</scope>
    <source>
        <strain evidence="1">CBS 731.68</strain>
    </source>
</reference>
<protein>
    <submittedName>
        <fullName evidence="1">Uncharacterized protein</fullName>
    </submittedName>
</protein>
<keyword evidence="2" id="KW-1185">Reference proteome</keyword>
<gene>
    <name evidence="1" type="ORF">N657DRAFT_672787</name>
</gene>
<organism evidence="1 2">
    <name type="scientific">Parathielavia appendiculata</name>
    <dbReference type="NCBI Taxonomy" id="2587402"/>
    <lineage>
        <taxon>Eukaryota</taxon>
        <taxon>Fungi</taxon>
        <taxon>Dikarya</taxon>
        <taxon>Ascomycota</taxon>
        <taxon>Pezizomycotina</taxon>
        <taxon>Sordariomycetes</taxon>
        <taxon>Sordariomycetidae</taxon>
        <taxon>Sordariales</taxon>
        <taxon>Chaetomiaceae</taxon>
        <taxon>Parathielavia</taxon>
    </lineage>
</organism>
<evidence type="ECO:0000313" key="1">
    <source>
        <dbReference type="EMBL" id="KAK4122181.1"/>
    </source>
</evidence>
<comment type="caution">
    <text evidence="1">The sequence shown here is derived from an EMBL/GenBank/DDBJ whole genome shotgun (WGS) entry which is preliminary data.</text>
</comment>
<dbReference type="AlphaFoldDB" id="A0AAN6Z1S1"/>
<reference evidence="1" key="1">
    <citation type="journal article" date="2023" name="Mol. Phylogenet. Evol.">
        <title>Genome-scale phylogeny and comparative genomics of the fungal order Sordariales.</title>
        <authorList>
            <person name="Hensen N."/>
            <person name="Bonometti L."/>
            <person name="Westerberg I."/>
            <person name="Brannstrom I.O."/>
            <person name="Guillou S."/>
            <person name="Cros-Aarteil S."/>
            <person name="Calhoun S."/>
            <person name="Haridas S."/>
            <person name="Kuo A."/>
            <person name="Mondo S."/>
            <person name="Pangilinan J."/>
            <person name="Riley R."/>
            <person name="LaButti K."/>
            <person name="Andreopoulos B."/>
            <person name="Lipzen A."/>
            <person name="Chen C."/>
            <person name="Yan M."/>
            <person name="Daum C."/>
            <person name="Ng V."/>
            <person name="Clum A."/>
            <person name="Steindorff A."/>
            <person name="Ohm R.A."/>
            <person name="Martin F."/>
            <person name="Silar P."/>
            <person name="Natvig D.O."/>
            <person name="Lalanne C."/>
            <person name="Gautier V."/>
            <person name="Ament-Velasquez S.L."/>
            <person name="Kruys A."/>
            <person name="Hutchinson M.I."/>
            <person name="Powell A.J."/>
            <person name="Barry K."/>
            <person name="Miller A.N."/>
            <person name="Grigoriev I.V."/>
            <person name="Debuchy R."/>
            <person name="Gladieux P."/>
            <person name="Hiltunen Thoren M."/>
            <person name="Johannesson H."/>
        </authorList>
    </citation>
    <scope>NUCLEOTIDE SEQUENCE</scope>
    <source>
        <strain evidence="1">CBS 731.68</strain>
    </source>
</reference>
<evidence type="ECO:0000313" key="2">
    <source>
        <dbReference type="Proteomes" id="UP001302602"/>
    </source>
</evidence>
<sequence>MEMKNFGVVSKQMSNIMPAGVASVQQARNLAANLKIRFLRDAKQLLKQSAEYARQFRTRHVALCNFKVAIYFDFAQLPEVLADNEGVTVNEEGGSVGDFVLMYPHKDPNIFHYALLAFFKMR</sequence>
<dbReference type="GeneID" id="87832426"/>
<dbReference type="Proteomes" id="UP001302602">
    <property type="component" value="Unassembled WGS sequence"/>
</dbReference>
<proteinExistence type="predicted"/>